<dbReference type="Proteomes" id="UP000068210">
    <property type="component" value="Chromosome"/>
</dbReference>
<dbReference type="HAMAP" id="MF_00230">
    <property type="entry name" value="CobT"/>
    <property type="match status" value="1"/>
</dbReference>
<evidence type="ECO:0000313" key="11">
    <source>
        <dbReference type="EMBL" id="AJE21082.1"/>
    </source>
</evidence>
<evidence type="ECO:0000313" key="12">
    <source>
        <dbReference type="Proteomes" id="UP000068210"/>
    </source>
</evidence>
<evidence type="ECO:0000256" key="1">
    <source>
        <dbReference type="ARBA" id="ARBA00005049"/>
    </source>
</evidence>
<dbReference type="AlphaFoldDB" id="A0A0C4WS27"/>
<feature type="active site" description="Proton acceptor" evidence="10">
    <location>
        <position position="318"/>
    </location>
</feature>
<accession>A0A0C4WS27</accession>
<dbReference type="SUPFAM" id="SSF52733">
    <property type="entry name" value="Nicotinate mononucleotide:5,6-dimethylbenzimidazole phosphoribosyltransferase (CobT)"/>
    <property type="match status" value="1"/>
</dbReference>
<name>A0A0C4WS27_9GAMM</name>
<dbReference type="InterPro" id="IPR036087">
    <property type="entry name" value="Nict_dMeBzImd_PRibTrfase_sf"/>
</dbReference>
<evidence type="ECO:0000256" key="7">
    <source>
        <dbReference type="ARBA" id="ARBA00022679"/>
    </source>
</evidence>
<evidence type="ECO:0000256" key="9">
    <source>
        <dbReference type="ARBA" id="ARBA00047340"/>
    </source>
</evidence>
<organism evidence="11 12">
    <name type="scientific">Azotobacter chroococcum NCIMB 8003</name>
    <dbReference type="NCBI Taxonomy" id="1328314"/>
    <lineage>
        <taxon>Bacteria</taxon>
        <taxon>Pseudomonadati</taxon>
        <taxon>Pseudomonadota</taxon>
        <taxon>Gammaproteobacteria</taxon>
        <taxon>Pseudomonadales</taxon>
        <taxon>Pseudomonadaceae</taxon>
        <taxon>Azotobacter</taxon>
    </lineage>
</organism>
<dbReference type="InterPro" id="IPR003200">
    <property type="entry name" value="Nict_dMeBzImd_PRibTrfase"/>
</dbReference>
<evidence type="ECO:0000256" key="3">
    <source>
        <dbReference type="ARBA" id="ARBA00011991"/>
    </source>
</evidence>
<dbReference type="Pfam" id="PF02277">
    <property type="entry name" value="DBI_PRT"/>
    <property type="match status" value="1"/>
</dbReference>
<proteinExistence type="inferred from homology"/>
<dbReference type="Gene3D" id="3.40.50.10210">
    <property type="match status" value="1"/>
</dbReference>
<reference evidence="11 12" key="1">
    <citation type="journal article" date="2015" name="PLoS ONE">
        <title>Azotobacter Genomes: The Genome of Azotobacter chroococcum NCIMB 8003 (ATCC 4412).</title>
        <authorList>
            <person name="Robson R.L."/>
            <person name="Jones R."/>
            <person name="Robson R.M."/>
            <person name="Schwartz A."/>
            <person name="Richardson T.H."/>
        </authorList>
    </citation>
    <scope>NUCLEOTIDE SEQUENCE [LARGE SCALE GENOMIC DNA]</scope>
    <source>
        <strain evidence="11 12">NCIMB 8003</strain>
    </source>
</reference>
<evidence type="ECO:0000256" key="10">
    <source>
        <dbReference type="HAMAP-Rule" id="MF_00230"/>
    </source>
</evidence>
<dbReference type="NCBIfam" id="NF000996">
    <property type="entry name" value="PRK00105.1"/>
    <property type="match status" value="1"/>
</dbReference>
<keyword evidence="12" id="KW-1185">Reference proteome</keyword>
<evidence type="ECO:0000256" key="5">
    <source>
        <dbReference type="ARBA" id="ARBA00022573"/>
    </source>
</evidence>
<dbReference type="InterPro" id="IPR017846">
    <property type="entry name" value="Nict_dMeBzImd_PRibTrfase_bact"/>
</dbReference>
<comment type="pathway">
    <text evidence="1 10">Nucleoside biosynthesis; alpha-ribazole biosynthesis; alpha-ribazole from 5,6-dimethylbenzimidazole: step 1/2.</text>
</comment>
<gene>
    <name evidence="10 11" type="primary">cobT</name>
    <name evidence="11" type="ORF">Achr_16250</name>
</gene>
<dbReference type="CDD" id="cd02439">
    <property type="entry name" value="DMB-PRT_CobT"/>
    <property type="match status" value="1"/>
</dbReference>
<dbReference type="PANTHER" id="PTHR43463:SF1">
    <property type="entry name" value="NICOTINATE-NUCLEOTIDE--DIMETHYLBENZIMIDAZOLE PHOSPHORIBOSYLTRANSFERASE"/>
    <property type="match status" value="1"/>
</dbReference>
<evidence type="ECO:0000256" key="8">
    <source>
        <dbReference type="ARBA" id="ARBA00030686"/>
    </source>
</evidence>
<evidence type="ECO:0000256" key="2">
    <source>
        <dbReference type="ARBA" id="ARBA00007110"/>
    </source>
</evidence>
<dbReference type="Gene3D" id="1.10.1610.10">
    <property type="match status" value="1"/>
</dbReference>
<dbReference type="GO" id="GO:0008939">
    <property type="term" value="F:nicotinate-nucleotide-dimethylbenzimidazole phosphoribosyltransferase activity"/>
    <property type="evidence" value="ECO:0007669"/>
    <property type="project" value="UniProtKB-UniRule"/>
</dbReference>
<evidence type="ECO:0000256" key="4">
    <source>
        <dbReference type="ARBA" id="ARBA00015486"/>
    </source>
</evidence>
<dbReference type="UniPathway" id="UPA00061">
    <property type="reaction ID" value="UER00516"/>
</dbReference>
<dbReference type="FunFam" id="3.40.50.10210:FF:000001">
    <property type="entry name" value="Nicotinate-nucleotide--dimethylbenzimidazole phosphoribosyltransferase"/>
    <property type="match status" value="1"/>
</dbReference>
<comment type="function">
    <text evidence="10">Catalyzes the synthesis of alpha-ribazole-5'-phosphate from nicotinate mononucleotide (NAMN) and 5,6-dimethylbenzimidazole (DMB).</text>
</comment>
<keyword evidence="5 10" id="KW-0169">Cobalamin biosynthesis</keyword>
<dbReference type="InterPro" id="IPR023195">
    <property type="entry name" value="Nict_dMeBzImd_PRibTrfase_N"/>
</dbReference>
<dbReference type="NCBIfam" id="TIGR03160">
    <property type="entry name" value="cobT_DBIPRT"/>
    <property type="match status" value="1"/>
</dbReference>
<keyword evidence="6 10" id="KW-0328">Glycosyltransferase</keyword>
<dbReference type="HOGENOM" id="CLU_002982_0_1_6"/>
<dbReference type="RefSeq" id="WP_039803433.1">
    <property type="nucleotide sequence ID" value="NZ_CP010415.1"/>
</dbReference>
<sequence length="352" mass="36599">MNHDWWQVAARPLDEAARTLAAIRQQQLTKPRGSLGRLEQLTIHLAALQGCERPAVERLWIAIFAGDHGVAEEGVSPYPQAVTGQMLRNFAAGGAAISVLARQLGAELELLDLGTAEPLEPPPAGVRRLQLGRGTANFLRGPAMSAQQGRDALEAGRDSVRRARAAGAQLYIGGEMGIANTSSASALACALLERPATALVGPGTGLDAVGVARKIAVVERALVLHGAHAGEPLEILLRLGGFEIAALTGAYLACAQEGLPALVDGFICSVAALLAVRLNPACRDWLLFAHCGAEPGHRRVLEALAAEPLLELGLRLGEGSGAALAVPLLQLACRLHGEMATFAEAAVADAGR</sequence>
<dbReference type="KEGG" id="acx:Achr_16250"/>
<comment type="similarity">
    <text evidence="2 10">Belongs to the CobT family.</text>
</comment>
<dbReference type="STRING" id="1328314.Achr_16250"/>
<comment type="catalytic activity">
    <reaction evidence="9 10">
        <text>5,6-dimethylbenzimidazole + nicotinate beta-D-ribonucleotide = alpha-ribazole 5'-phosphate + nicotinate + H(+)</text>
        <dbReference type="Rhea" id="RHEA:11196"/>
        <dbReference type="ChEBI" id="CHEBI:15378"/>
        <dbReference type="ChEBI" id="CHEBI:15890"/>
        <dbReference type="ChEBI" id="CHEBI:32544"/>
        <dbReference type="ChEBI" id="CHEBI:57502"/>
        <dbReference type="ChEBI" id="CHEBI:57918"/>
        <dbReference type="EC" id="2.4.2.21"/>
    </reaction>
</comment>
<dbReference type="PANTHER" id="PTHR43463">
    <property type="entry name" value="NICOTINATE-NUCLEOTIDE--DIMETHYLBENZIMIDAZOLE PHOSPHORIBOSYLTRANSFERASE"/>
    <property type="match status" value="1"/>
</dbReference>
<dbReference type="GO" id="GO:0009236">
    <property type="term" value="P:cobalamin biosynthetic process"/>
    <property type="evidence" value="ECO:0007669"/>
    <property type="project" value="UniProtKB-UniRule"/>
</dbReference>
<evidence type="ECO:0000256" key="6">
    <source>
        <dbReference type="ARBA" id="ARBA00022676"/>
    </source>
</evidence>
<keyword evidence="7 10" id="KW-0808">Transferase</keyword>
<dbReference type="EMBL" id="CP010415">
    <property type="protein sequence ID" value="AJE21082.1"/>
    <property type="molecule type" value="Genomic_DNA"/>
</dbReference>
<dbReference type="EC" id="2.4.2.21" evidence="3 10"/>
<protein>
    <recommendedName>
        <fullName evidence="4 10">Nicotinate-nucleotide--dimethylbenzimidazole phosphoribosyltransferase</fullName>
        <shortName evidence="10">NN:DBI PRT</shortName>
        <ecNumber evidence="3 10">2.4.2.21</ecNumber>
    </recommendedName>
    <alternativeName>
        <fullName evidence="8 10">N(1)-alpha-phosphoribosyltransferase</fullName>
    </alternativeName>
</protein>